<feature type="domain" description="Guanylate kinase-like" evidence="7">
    <location>
        <begin position="2"/>
        <end position="187"/>
    </location>
</feature>
<comment type="pathway">
    <text evidence="2 6">Metabolic intermediate biosynthesis; 5-phospho-alpha-D-ribose 1-diphosphate biosynthesis; 5-phospho-alpha-D-ribose 1-diphosphate from D-ribose 5-phosphate (route II): step 3/3.</text>
</comment>
<protein>
    <recommendedName>
        <fullName evidence="6">Ribose 1,5-bisphosphate phosphokinase PhnN</fullName>
        <ecNumber evidence="6">2.7.4.23</ecNumber>
    </recommendedName>
    <alternativeName>
        <fullName evidence="6">Ribose 1,5-bisphosphokinase</fullName>
    </alternativeName>
</protein>
<dbReference type="EMBL" id="FORX01000022">
    <property type="protein sequence ID" value="SFK38680.1"/>
    <property type="molecule type" value="Genomic_DNA"/>
</dbReference>
<dbReference type="Proteomes" id="UP000198635">
    <property type="component" value="Unassembled WGS sequence"/>
</dbReference>
<dbReference type="PANTHER" id="PTHR23117">
    <property type="entry name" value="GUANYLATE KINASE-RELATED"/>
    <property type="match status" value="1"/>
</dbReference>
<keyword evidence="3 6" id="KW-0808">Transferase</keyword>
<name>A0A1I3Z3U0_9BACT</name>
<keyword evidence="8" id="KW-0418">Kinase</keyword>
<gene>
    <name evidence="6" type="primary">phnN</name>
    <name evidence="8" type="ORF">SAMN04488082_12231</name>
</gene>
<reference evidence="9" key="1">
    <citation type="submission" date="2016-10" db="EMBL/GenBank/DDBJ databases">
        <authorList>
            <person name="Varghese N."/>
            <person name="Submissions S."/>
        </authorList>
    </citation>
    <scope>NUCLEOTIDE SEQUENCE [LARGE SCALE GENOMIC DNA]</scope>
    <source>
        <strain evidence="9">DSM 5918</strain>
    </source>
</reference>
<evidence type="ECO:0000256" key="3">
    <source>
        <dbReference type="ARBA" id="ARBA00022679"/>
    </source>
</evidence>
<sequence>MPRLIYIMGPSGCGKDSLMAEARLRLPAEAPVVFAHRYITRPADAGGENHVALDRDEFQLRRTRGLFALHWESHGFAYGIGREIDIWMAAGLSVVVNGSREALSRALATYPALLPVLVEVTEEVLRERLNARGREDAAEMEKRLARARMAVMETPALVRFDNSGPLAQRGQVLAALIREAAFSDTDS</sequence>
<keyword evidence="4 6" id="KW-0547">Nucleotide-binding</keyword>
<dbReference type="NCBIfam" id="TIGR02322">
    <property type="entry name" value="phosphon_PhnN"/>
    <property type="match status" value="1"/>
</dbReference>
<organism evidence="8 9">
    <name type="scientific">Desulfomicrobium apsheronum</name>
    <dbReference type="NCBI Taxonomy" id="52560"/>
    <lineage>
        <taxon>Bacteria</taxon>
        <taxon>Pseudomonadati</taxon>
        <taxon>Thermodesulfobacteriota</taxon>
        <taxon>Desulfovibrionia</taxon>
        <taxon>Desulfovibrionales</taxon>
        <taxon>Desulfomicrobiaceae</taxon>
        <taxon>Desulfomicrobium</taxon>
    </lineage>
</organism>
<evidence type="ECO:0000256" key="1">
    <source>
        <dbReference type="ARBA" id="ARBA00000373"/>
    </source>
</evidence>
<evidence type="ECO:0000259" key="7">
    <source>
        <dbReference type="PROSITE" id="PS50052"/>
    </source>
</evidence>
<dbReference type="SMART" id="SM00072">
    <property type="entry name" value="GuKc"/>
    <property type="match status" value="1"/>
</dbReference>
<evidence type="ECO:0000313" key="9">
    <source>
        <dbReference type="Proteomes" id="UP000198635"/>
    </source>
</evidence>
<dbReference type="InterPro" id="IPR008145">
    <property type="entry name" value="GK/Ca_channel_bsu"/>
</dbReference>
<evidence type="ECO:0000256" key="2">
    <source>
        <dbReference type="ARBA" id="ARBA00005069"/>
    </source>
</evidence>
<dbReference type="PANTHER" id="PTHR23117:SF8">
    <property type="entry name" value="RIBOSE 1,5-BISPHOSPHATE PHOSPHOKINASE PHNN"/>
    <property type="match status" value="1"/>
</dbReference>
<comment type="similarity">
    <text evidence="6">Belongs to the ribose 1,5-bisphosphokinase family.</text>
</comment>
<dbReference type="EC" id="2.7.4.23" evidence="6"/>
<evidence type="ECO:0000313" key="8">
    <source>
        <dbReference type="EMBL" id="SFK38680.1"/>
    </source>
</evidence>
<dbReference type="NCBIfam" id="NF007485">
    <property type="entry name" value="PRK10078.1"/>
    <property type="match status" value="1"/>
</dbReference>
<dbReference type="RefSeq" id="WP_092378556.1">
    <property type="nucleotide sequence ID" value="NZ_FORX01000022.1"/>
</dbReference>
<dbReference type="OrthoDB" id="341217at2"/>
<dbReference type="GO" id="GO:0005524">
    <property type="term" value="F:ATP binding"/>
    <property type="evidence" value="ECO:0007669"/>
    <property type="project" value="UniProtKB-KW"/>
</dbReference>
<accession>A0A1I3Z3U0</accession>
<evidence type="ECO:0000256" key="4">
    <source>
        <dbReference type="ARBA" id="ARBA00022741"/>
    </source>
</evidence>
<dbReference type="InterPro" id="IPR012699">
    <property type="entry name" value="PhnN"/>
</dbReference>
<dbReference type="AlphaFoldDB" id="A0A1I3Z3U0"/>
<dbReference type="GO" id="GO:0019634">
    <property type="term" value="P:organic phosphonate metabolic process"/>
    <property type="evidence" value="ECO:0007669"/>
    <property type="project" value="UniProtKB-UniRule"/>
</dbReference>
<proteinExistence type="inferred from homology"/>
<keyword evidence="5 6" id="KW-0067">ATP-binding</keyword>
<dbReference type="UniPathway" id="UPA00087">
    <property type="reaction ID" value="UER00175"/>
</dbReference>
<comment type="function">
    <text evidence="6">Catalyzes the phosphorylation of ribose 1,5-bisphosphate to 5-phospho-D-ribosyl alpha-1-diphosphate (PRPP).</text>
</comment>
<comment type="catalytic activity">
    <reaction evidence="1 6">
        <text>alpha-D-ribose 1,5-bisphosphate + ATP = 5-phospho-alpha-D-ribose 1-diphosphate + ADP</text>
        <dbReference type="Rhea" id="RHEA:20109"/>
        <dbReference type="ChEBI" id="CHEBI:30616"/>
        <dbReference type="ChEBI" id="CHEBI:58017"/>
        <dbReference type="ChEBI" id="CHEBI:68688"/>
        <dbReference type="ChEBI" id="CHEBI:456216"/>
        <dbReference type="EC" id="2.7.4.23"/>
    </reaction>
</comment>
<keyword evidence="9" id="KW-1185">Reference proteome</keyword>
<dbReference type="GO" id="GO:0006015">
    <property type="term" value="P:5-phosphoribose 1-diphosphate biosynthetic process"/>
    <property type="evidence" value="ECO:0007669"/>
    <property type="project" value="UniProtKB-UniRule"/>
</dbReference>
<dbReference type="InterPro" id="IPR027417">
    <property type="entry name" value="P-loop_NTPase"/>
</dbReference>
<dbReference type="SUPFAM" id="SSF52540">
    <property type="entry name" value="P-loop containing nucleoside triphosphate hydrolases"/>
    <property type="match status" value="1"/>
</dbReference>
<dbReference type="HAMAP" id="MF_00836">
    <property type="entry name" value="PhnN"/>
    <property type="match status" value="1"/>
</dbReference>
<dbReference type="GO" id="GO:0033863">
    <property type="term" value="F:ribose 1,5-bisphosphate phosphokinase activity"/>
    <property type="evidence" value="ECO:0007669"/>
    <property type="project" value="UniProtKB-UniRule"/>
</dbReference>
<dbReference type="GO" id="GO:0005829">
    <property type="term" value="C:cytosol"/>
    <property type="evidence" value="ECO:0007669"/>
    <property type="project" value="TreeGrafter"/>
</dbReference>
<dbReference type="STRING" id="52560.SAMN04488082_12231"/>
<comment type="caution">
    <text evidence="6">Lacks conserved residue(s) required for the propagation of feature annotation.</text>
</comment>
<evidence type="ECO:0000256" key="5">
    <source>
        <dbReference type="ARBA" id="ARBA00022840"/>
    </source>
</evidence>
<dbReference type="PROSITE" id="PS50052">
    <property type="entry name" value="GUANYLATE_KINASE_2"/>
    <property type="match status" value="1"/>
</dbReference>
<dbReference type="Gene3D" id="3.40.50.300">
    <property type="entry name" value="P-loop containing nucleotide triphosphate hydrolases"/>
    <property type="match status" value="1"/>
</dbReference>
<evidence type="ECO:0000256" key="6">
    <source>
        <dbReference type="HAMAP-Rule" id="MF_00836"/>
    </source>
</evidence>
<dbReference type="InterPro" id="IPR008144">
    <property type="entry name" value="Guanylate_kin-like_dom"/>
</dbReference>